<evidence type="ECO:0000259" key="1">
    <source>
        <dbReference type="Pfam" id="PF00535"/>
    </source>
</evidence>
<dbReference type="PANTHER" id="PTHR22916">
    <property type="entry name" value="GLYCOSYLTRANSFERASE"/>
    <property type="match status" value="1"/>
</dbReference>
<name>A0A1I5HI30_9BACT</name>
<evidence type="ECO:0000313" key="3">
    <source>
        <dbReference type="Proteomes" id="UP000199564"/>
    </source>
</evidence>
<proteinExistence type="predicted"/>
<dbReference type="PANTHER" id="PTHR22916:SF3">
    <property type="entry name" value="UDP-GLCNAC:BETAGAL BETA-1,3-N-ACETYLGLUCOSAMINYLTRANSFERASE-LIKE PROTEIN 1"/>
    <property type="match status" value="1"/>
</dbReference>
<protein>
    <submittedName>
        <fullName evidence="2">Glycosyl transferase family 2</fullName>
    </submittedName>
</protein>
<dbReference type="InterPro" id="IPR029044">
    <property type="entry name" value="Nucleotide-diphossugar_trans"/>
</dbReference>
<keyword evidence="3" id="KW-1185">Reference proteome</keyword>
<organism evidence="2 3">
    <name type="scientific">Algoriphagus ornithinivorans</name>
    <dbReference type="NCBI Taxonomy" id="226506"/>
    <lineage>
        <taxon>Bacteria</taxon>
        <taxon>Pseudomonadati</taxon>
        <taxon>Bacteroidota</taxon>
        <taxon>Cytophagia</taxon>
        <taxon>Cytophagales</taxon>
        <taxon>Cyclobacteriaceae</taxon>
        <taxon>Algoriphagus</taxon>
    </lineage>
</organism>
<dbReference type="SUPFAM" id="SSF53448">
    <property type="entry name" value="Nucleotide-diphospho-sugar transferases"/>
    <property type="match status" value="1"/>
</dbReference>
<sequence>MKESSLVSILIPNFNKANYLRFTLDSVIGQTYSNWECIIVDDFSTDDSWKILEEYSGRDQRFKIYRRPKNRKQGGNAARNFAFEKSVGEYIQWLDSDDLIHPEKLEIQLNDLKGKSSKIISLSNWRGFSGNIVPSNNINKDLRWSDYSNRGDEFLLNLWEREQFVPPHAYLMHRGVLEVSGLWDEDLIQNQDGEFMTRVLLKSDEIIFNQGITAFYRLPDLSHLSKQISKKSWDDWLYSLNLCDRWMLDYNNTKRAKKILCLNYERLIKLIILDYPEIAQKAINRILILNPFVRFSFFKPQVIWLGSWLGISNFLTLRKLLKAQRT</sequence>
<gene>
    <name evidence="2" type="ORF">SAMN04488519_10761</name>
</gene>
<dbReference type="Proteomes" id="UP000199564">
    <property type="component" value="Unassembled WGS sequence"/>
</dbReference>
<evidence type="ECO:0000313" key="2">
    <source>
        <dbReference type="EMBL" id="SFO47954.1"/>
    </source>
</evidence>
<keyword evidence="2" id="KW-0808">Transferase</keyword>
<dbReference type="Pfam" id="PF00535">
    <property type="entry name" value="Glycos_transf_2"/>
    <property type="match status" value="1"/>
</dbReference>
<accession>A0A1I5HI30</accession>
<dbReference type="STRING" id="226506.SAMN04488519_10761"/>
<feature type="domain" description="Glycosyltransferase 2-like" evidence="1">
    <location>
        <begin position="8"/>
        <end position="143"/>
    </location>
</feature>
<reference evidence="3" key="1">
    <citation type="submission" date="2016-10" db="EMBL/GenBank/DDBJ databases">
        <authorList>
            <person name="Varghese N."/>
            <person name="Submissions S."/>
        </authorList>
    </citation>
    <scope>NUCLEOTIDE SEQUENCE [LARGE SCALE GENOMIC DNA]</scope>
    <source>
        <strain evidence="3">DSM 15282</strain>
    </source>
</reference>
<dbReference type="Gene3D" id="3.90.550.10">
    <property type="entry name" value="Spore Coat Polysaccharide Biosynthesis Protein SpsA, Chain A"/>
    <property type="match status" value="1"/>
</dbReference>
<dbReference type="AlphaFoldDB" id="A0A1I5HI30"/>
<dbReference type="EMBL" id="FOVW01000007">
    <property type="protein sequence ID" value="SFO47954.1"/>
    <property type="molecule type" value="Genomic_DNA"/>
</dbReference>
<dbReference type="RefSeq" id="WP_175557902.1">
    <property type="nucleotide sequence ID" value="NZ_FOVW01000007.1"/>
</dbReference>
<dbReference type="GO" id="GO:0016758">
    <property type="term" value="F:hexosyltransferase activity"/>
    <property type="evidence" value="ECO:0007669"/>
    <property type="project" value="UniProtKB-ARBA"/>
</dbReference>
<dbReference type="CDD" id="cd00761">
    <property type="entry name" value="Glyco_tranf_GTA_type"/>
    <property type="match status" value="1"/>
</dbReference>
<dbReference type="InterPro" id="IPR001173">
    <property type="entry name" value="Glyco_trans_2-like"/>
</dbReference>